<gene>
    <name evidence="1" type="ORF">DY000_02006055</name>
</gene>
<organism evidence="1 2">
    <name type="scientific">Brassica cretica</name>
    <name type="common">Mustard</name>
    <dbReference type="NCBI Taxonomy" id="69181"/>
    <lineage>
        <taxon>Eukaryota</taxon>
        <taxon>Viridiplantae</taxon>
        <taxon>Streptophyta</taxon>
        <taxon>Embryophyta</taxon>
        <taxon>Tracheophyta</taxon>
        <taxon>Spermatophyta</taxon>
        <taxon>Magnoliopsida</taxon>
        <taxon>eudicotyledons</taxon>
        <taxon>Gunneridae</taxon>
        <taxon>Pentapetalae</taxon>
        <taxon>rosids</taxon>
        <taxon>malvids</taxon>
        <taxon>Brassicales</taxon>
        <taxon>Brassicaceae</taxon>
        <taxon>Brassiceae</taxon>
        <taxon>Brassica</taxon>
    </lineage>
</organism>
<protein>
    <submittedName>
        <fullName evidence="1">Uncharacterized protein</fullName>
    </submittedName>
</protein>
<proteinExistence type="predicted"/>
<name>A0ABQ7CDM7_BRACR</name>
<reference evidence="1 2" key="1">
    <citation type="journal article" date="2020" name="BMC Genomics">
        <title>Intraspecific diversification of the crop wild relative Brassica cretica Lam. using demographic model selection.</title>
        <authorList>
            <person name="Kioukis A."/>
            <person name="Michalopoulou V.A."/>
            <person name="Briers L."/>
            <person name="Pirintsos S."/>
            <person name="Studholme D.J."/>
            <person name="Pavlidis P."/>
            <person name="Sarris P.F."/>
        </authorList>
    </citation>
    <scope>NUCLEOTIDE SEQUENCE [LARGE SCALE GENOMIC DNA]</scope>
    <source>
        <strain evidence="2">cv. PFS-1207/04</strain>
    </source>
</reference>
<keyword evidence="2" id="KW-1185">Reference proteome</keyword>
<comment type="caution">
    <text evidence="1">The sequence shown here is derived from an EMBL/GenBank/DDBJ whole genome shotgun (WGS) entry which is preliminary data.</text>
</comment>
<evidence type="ECO:0000313" key="1">
    <source>
        <dbReference type="EMBL" id="KAF3550390.1"/>
    </source>
</evidence>
<evidence type="ECO:0000313" key="2">
    <source>
        <dbReference type="Proteomes" id="UP000266723"/>
    </source>
</evidence>
<dbReference type="Proteomes" id="UP000266723">
    <property type="component" value="Unassembled WGS sequence"/>
</dbReference>
<accession>A0ABQ7CDM7</accession>
<dbReference type="EMBL" id="QGKV02000832">
    <property type="protein sequence ID" value="KAF3550390.1"/>
    <property type="molecule type" value="Genomic_DNA"/>
</dbReference>
<sequence length="62" mass="6768">MGLNHCLMGLDEGCKSTPNCYDDVEKCVVELLRYVVSSRLATMKSAGDVRTVITSARACTRV</sequence>